<protein>
    <recommendedName>
        <fullName evidence="5">Peptidase M16 domain protein</fullName>
    </recommendedName>
</protein>
<evidence type="ECO:0000259" key="2">
    <source>
        <dbReference type="Pfam" id="PF05193"/>
    </source>
</evidence>
<dbReference type="InterPro" id="IPR011249">
    <property type="entry name" value="Metalloenz_LuxS/M16"/>
</dbReference>
<dbReference type="Pfam" id="PF05193">
    <property type="entry name" value="Peptidase_M16_C"/>
    <property type="match status" value="1"/>
</dbReference>
<evidence type="ECO:0000259" key="1">
    <source>
        <dbReference type="Pfam" id="PF00675"/>
    </source>
</evidence>
<feature type="domain" description="Peptidase M16 C-terminal" evidence="2">
    <location>
        <begin position="176"/>
        <end position="348"/>
    </location>
</feature>
<accession>A0ABN6N430</accession>
<dbReference type="InterPro" id="IPR007863">
    <property type="entry name" value="Peptidase_M16_C"/>
</dbReference>
<dbReference type="PANTHER" id="PTHR11851:SF224">
    <property type="entry name" value="PROCESSING PROTEASE"/>
    <property type="match status" value="1"/>
</dbReference>
<evidence type="ECO:0000313" key="4">
    <source>
        <dbReference type="Proteomes" id="UP001162891"/>
    </source>
</evidence>
<dbReference type="PANTHER" id="PTHR11851">
    <property type="entry name" value="METALLOPROTEASE"/>
    <property type="match status" value="1"/>
</dbReference>
<dbReference type="Pfam" id="PF00675">
    <property type="entry name" value="Peptidase_M16"/>
    <property type="match status" value="1"/>
</dbReference>
<organism evidence="3 4">
    <name type="scientific">Anaeromyxobacter oryzae</name>
    <dbReference type="NCBI Taxonomy" id="2918170"/>
    <lineage>
        <taxon>Bacteria</taxon>
        <taxon>Pseudomonadati</taxon>
        <taxon>Myxococcota</taxon>
        <taxon>Myxococcia</taxon>
        <taxon>Myxococcales</taxon>
        <taxon>Cystobacterineae</taxon>
        <taxon>Anaeromyxobacteraceae</taxon>
        <taxon>Anaeromyxobacter</taxon>
    </lineage>
</organism>
<feature type="domain" description="Peptidase M16 N-terminal" evidence="1">
    <location>
        <begin position="23"/>
        <end position="162"/>
    </location>
</feature>
<evidence type="ECO:0000313" key="3">
    <source>
        <dbReference type="EMBL" id="BDG06704.1"/>
    </source>
</evidence>
<dbReference type="Gene3D" id="3.30.830.10">
    <property type="entry name" value="Metalloenzyme, LuxS/M16 peptidase-like"/>
    <property type="match status" value="2"/>
</dbReference>
<proteinExistence type="predicted"/>
<dbReference type="SUPFAM" id="SSF63411">
    <property type="entry name" value="LuxS/MPP-like metallohydrolase"/>
    <property type="match status" value="2"/>
</dbReference>
<gene>
    <name evidence="3" type="ORF">AMOR_57000</name>
</gene>
<dbReference type="EMBL" id="AP025591">
    <property type="protein sequence ID" value="BDG06704.1"/>
    <property type="molecule type" value="Genomic_DNA"/>
</dbReference>
<dbReference type="InterPro" id="IPR011765">
    <property type="entry name" value="Pept_M16_N"/>
</dbReference>
<evidence type="ECO:0008006" key="5">
    <source>
        <dbReference type="Google" id="ProtNLM"/>
    </source>
</evidence>
<reference evidence="4" key="1">
    <citation type="journal article" date="2022" name="Int. J. Syst. Evol. Microbiol.">
        <title>Anaeromyxobacter oryzae sp. nov., Anaeromyxobacter diazotrophicus sp. nov. and Anaeromyxobacter paludicola sp. nov., isolated from paddy soils.</title>
        <authorList>
            <person name="Itoh H."/>
            <person name="Xu Z."/>
            <person name="Mise K."/>
            <person name="Masuda Y."/>
            <person name="Ushijima N."/>
            <person name="Hayakawa C."/>
            <person name="Shiratori Y."/>
            <person name="Senoo K."/>
        </authorList>
    </citation>
    <scope>NUCLEOTIDE SEQUENCE [LARGE SCALE GENOMIC DNA]</scope>
    <source>
        <strain evidence="4">Red232</strain>
    </source>
</reference>
<sequence length="439" mass="46940">MSAPITLPPIHRERLPNGLAVIVAERSGVPLVAARLVLRGGASLDPAGRSGLAHLVALTARRGTRTRSGPEIDLAVESLGAELGAGVDEDATYFGLSAPVEVLPRCLDILSDVTTGPTFPAKEVDRLRRREVAGLAHDLDEPSVVADRAMLAAAYGDHPYGHAAEGRVKDLTAARRGDVVGYHARHYRPSEAFVVVVGAVRTADVLPLVRRRFGGWRAPGGAGPAVAPPAPPRTAVVVVDKPDLTQTQVRIVSEGFPRKSPDYFSGMVASAILGGGFTSRLMEAIRVERGLSYGVRSRFATNGAGGVFFISTFTKVETTTEIVQVALDQTARFAEEGPSGEELERTQSYLCGLYPLSLETHDQLAEKLADLELFGLPDDEVTGFRDRVRAVTPDACRAAARRYLPLERRVVVAVGPAKAIARGLERFGPVRIVPARKMV</sequence>
<dbReference type="RefSeq" id="WP_248357184.1">
    <property type="nucleotide sequence ID" value="NZ_AP025591.1"/>
</dbReference>
<keyword evidence="4" id="KW-1185">Reference proteome</keyword>
<name>A0ABN6N430_9BACT</name>
<dbReference type="InterPro" id="IPR050361">
    <property type="entry name" value="MPP/UQCRC_Complex"/>
</dbReference>
<dbReference type="Proteomes" id="UP001162891">
    <property type="component" value="Chromosome"/>
</dbReference>